<accession>A0A0E9V017</accession>
<organism evidence="1">
    <name type="scientific">Anguilla anguilla</name>
    <name type="common">European freshwater eel</name>
    <name type="synonym">Muraena anguilla</name>
    <dbReference type="NCBI Taxonomy" id="7936"/>
    <lineage>
        <taxon>Eukaryota</taxon>
        <taxon>Metazoa</taxon>
        <taxon>Chordata</taxon>
        <taxon>Craniata</taxon>
        <taxon>Vertebrata</taxon>
        <taxon>Euteleostomi</taxon>
        <taxon>Actinopterygii</taxon>
        <taxon>Neopterygii</taxon>
        <taxon>Teleostei</taxon>
        <taxon>Anguilliformes</taxon>
        <taxon>Anguillidae</taxon>
        <taxon>Anguilla</taxon>
    </lineage>
</organism>
<dbReference type="EMBL" id="GBXM01037190">
    <property type="protein sequence ID" value="JAH71387.1"/>
    <property type="molecule type" value="Transcribed_RNA"/>
</dbReference>
<evidence type="ECO:0000313" key="1">
    <source>
        <dbReference type="EMBL" id="JAH71387.1"/>
    </source>
</evidence>
<proteinExistence type="predicted"/>
<reference evidence="1" key="2">
    <citation type="journal article" date="2015" name="Fish Shellfish Immunol.">
        <title>Early steps in the European eel (Anguilla anguilla)-Vibrio vulnificus interaction in the gills: Role of the RtxA13 toxin.</title>
        <authorList>
            <person name="Callol A."/>
            <person name="Pajuelo D."/>
            <person name="Ebbesson L."/>
            <person name="Teles M."/>
            <person name="MacKenzie S."/>
            <person name="Amaro C."/>
        </authorList>
    </citation>
    <scope>NUCLEOTIDE SEQUENCE</scope>
</reference>
<name>A0A0E9V017_ANGAN</name>
<sequence>MIPRSAPAPTTPHYIAAQHSKFKRGTAFCLNIQNGCNFTPFAFGCEECI</sequence>
<dbReference type="AlphaFoldDB" id="A0A0E9V017"/>
<reference evidence="1" key="1">
    <citation type="submission" date="2014-11" db="EMBL/GenBank/DDBJ databases">
        <authorList>
            <person name="Amaro Gonzalez C."/>
        </authorList>
    </citation>
    <scope>NUCLEOTIDE SEQUENCE</scope>
</reference>
<protein>
    <submittedName>
        <fullName evidence="1">Uncharacterized protein</fullName>
    </submittedName>
</protein>